<dbReference type="InterPro" id="IPR013783">
    <property type="entry name" value="Ig-like_fold"/>
</dbReference>
<keyword evidence="4" id="KW-1015">Disulfide bond</keyword>
<dbReference type="EMBL" id="JBHTBS010000005">
    <property type="protein sequence ID" value="MFC7337818.1"/>
    <property type="molecule type" value="Genomic_DNA"/>
</dbReference>
<dbReference type="InterPro" id="IPR013320">
    <property type="entry name" value="ConA-like_dom_sf"/>
</dbReference>
<dbReference type="Pfam" id="PF17957">
    <property type="entry name" value="Big_7"/>
    <property type="match status" value="2"/>
</dbReference>
<keyword evidence="1" id="KW-0732">Signal</keyword>
<evidence type="ECO:0000313" key="6">
    <source>
        <dbReference type="EMBL" id="MFC7337818.1"/>
    </source>
</evidence>
<dbReference type="RefSeq" id="WP_379712476.1">
    <property type="nucleotide sequence ID" value="NZ_JBHTBS010000005.1"/>
</dbReference>
<dbReference type="InterPro" id="IPR006558">
    <property type="entry name" value="LamG-like"/>
</dbReference>
<evidence type="ECO:0000256" key="4">
    <source>
        <dbReference type="ARBA" id="ARBA00023157"/>
    </source>
</evidence>
<dbReference type="SUPFAM" id="SSF141072">
    <property type="entry name" value="CalX-like"/>
    <property type="match status" value="1"/>
</dbReference>
<evidence type="ECO:0000256" key="3">
    <source>
        <dbReference type="ARBA" id="ARBA00022837"/>
    </source>
</evidence>
<name>A0ABW2L604_9BACT</name>
<evidence type="ECO:0000259" key="5">
    <source>
        <dbReference type="SMART" id="SM00560"/>
    </source>
</evidence>
<dbReference type="SMART" id="SM00560">
    <property type="entry name" value="LamGL"/>
    <property type="match status" value="1"/>
</dbReference>
<comment type="caution">
    <text evidence="6">The sequence shown here is derived from an EMBL/GenBank/DDBJ whole genome shotgun (WGS) entry which is preliminary data.</text>
</comment>
<evidence type="ECO:0000256" key="1">
    <source>
        <dbReference type="ARBA" id="ARBA00022729"/>
    </source>
</evidence>
<gene>
    <name evidence="6" type="ORF">ACFQY0_11560</name>
</gene>
<keyword evidence="3" id="KW-0106">Calcium</keyword>
<dbReference type="InterPro" id="IPR003644">
    <property type="entry name" value="Calx_beta"/>
</dbReference>
<feature type="domain" description="LamG-like jellyroll fold" evidence="5">
    <location>
        <begin position="641"/>
        <end position="794"/>
    </location>
</feature>
<keyword evidence="2" id="KW-0677">Repeat</keyword>
<keyword evidence="7" id="KW-1185">Reference proteome</keyword>
<dbReference type="InterPro" id="IPR018247">
    <property type="entry name" value="EF_Hand_1_Ca_BS"/>
</dbReference>
<protein>
    <submittedName>
        <fullName evidence="6">Ig-like domain-containing protein</fullName>
    </submittedName>
</protein>
<dbReference type="SUPFAM" id="SSF49899">
    <property type="entry name" value="Concanavalin A-like lectins/glucanases"/>
    <property type="match status" value="1"/>
</dbReference>
<dbReference type="Proteomes" id="UP001596472">
    <property type="component" value="Unassembled WGS sequence"/>
</dbReference>
<dbReference type="Pfam" id="PF03160">
    <property type="entry name" value="Calx-beta"/>
    <property type="match status" value="1"/>
</dbReference>
<organism evidence="6 7">
    <name type="scientific">Haloferula chungangensis</name>
    <dbReference type="NCBI Taxonomy" id="1048331"/>
    <lineage>
        <taxon>Bacteria</taxon>
        <taxon>Pseudomonadati</taxon>
        <taxon>Verrucomicrobiota</taxon>
        <taxon>Verrucomicrobiia</taxon>
        <taxon>Verrucomicrobiales</taxon>
        <taxon>Verrucomicrobiaceae</taxon>
        <taxon>Haloferula</taxon>
    </lineage>
</organism>
<reference evidence="7" key="1">
    <citation type="journal article" date="2019" name="Int. J. Syst. Evol. Microbiol.">
        <title>The Global Catalogue of Microorganisms (GCM) 10K type strain sequencing project: providing services to taxonomists for standard genome sequencing and annotation.</title>
        <authorList>
            <consortium name="The Broad Institute Genomics Platform"/>
            <consortium name="The Broad Institute Genome Sequencing Center for Infectious Disease"/>
            <person name="Wu L."/>
            <person name="Ma J."/>
        </authorList>
    </citation>
    <scope>NUCLEOTIDE SEQUENCE [LARGE SCALE GENOMIC DNA]</scope>
    <source>
        <strain evidence="7">CGMCC 4.1467</strain>
    </source>
</reference>
<dbReference type="Gene3D" id="2.60.120.200">
    <property type="match status" value="1"/>
</dbReference>
<dbReference type="Gene3D" id="2.60.40.10">
    <property type="entry name" value="Immunoglobulins"/>
    <property type="match status" value="2"/>
</dbReference>
<dbReference type="InterPro" id="IPR038081">
    <property type="entry name" value="CalX-like_sf"/>
</dbReference>
<dbReference type="NCBIfam" id="NF033679">
    <property type="entry name" value="DNRLRE_dom"/>
    <property type="match status" value="1"/>
</dbReference>
<sequence length="1905" mass="199239">MRKNIITASMAGVCLTGGLSALEFGKLDVTQLNTTNNPLDDPNPAVSISVAPGSSPKFAVFGANRGDYNVDFGTPDDLLSGAMITAVRENGRDNSAGGEEPGLVYATSFSERGGDGRFYIPIQPTPLGAGEFNINVAAVHFPFAEEWLAGHSRNSSGTNAGVQNELVATPGISIGEQFKDDGGGVFTLDLTGITNFGSLATSQNGVLLVTGHKNEDNFALSSANDDGTFTIKLKDNGSNGSGTERDPVAFAYVPVSKVGPDLVSALGRILSDGSAEVSGGNFTVTKLEGPIGSDNQVTARQTTGTFTANAKVITTAVINETASDIEVADATGIESGQRVSGPGIPDGTNVEFVSGKLVGLSAAVTESGTDVELTFTATSADDVHVTVAQADGIQVGQKVSGSGIAEGTTVTSVDGTSIGINQAVTESGTDVSLGFATPGRWLLQVAGKTDEKGTLIVSPSTGGVNNEDNVISYEWNEALAGWVIESRDISPGNGPLTLEDGAVADEEMFSFVFFTTEPDNAQPVVSVSSPAFGAAVTRGSSVTITVDASDAAPGSIAQVEIYLNGELVATDTEAPYEYTTSSYDSLVNVTVEAIAQDNEGARTTSSQTYYSIVPPAGSGGMYFNGVDDYVELGDPDALDLSTFTLETWFHRVGQGTPTGTGGYSVIPLVTKGRGESDQSNVDMNYFLGIDAETGVLVADFEDINLGTNIPIAGRTPVAMDEWQHAAVTYDGVEWRLYLNGNLEGVLATDGLQPRFDSIQPGALGSALNSENEPAGFFHGYLDEVRIWDSARSQTELRAGVNFEIPAEEGLVARWGMTEGSGTSLTSTASGSLVGTLISEPVWAAGKGFNSNMKPAVDITSPLGGERFLFGDSIALTVSASDPDGSISQIEFFDNGVSIGTDTTAPYELNYANAPLGGLHRLSAVATDNGGEISISDLVIVDVTLPAPMLPGFTLGVIDGGDLDADIQTPADPAVWVIESTTASPRGFDNPGSNTGDLAVNVNGAPVPVTSGLMMATNYSSIGNLGAIDNMVWPYGATNYTISSEDNENPGASNPATPEESSRFSLGYFPYADGWVGGNFDVDGVVRDGSSNLPEGVTITQGVTGRYEITGLPTSGNLLGFSVGNGNDNVAAVAQLDDSWVVSSRDNSGGLQYESFGFLYVPTTARQVYSGLVRTNGELVMLNDDLEKAGASVNLGTQGYEITIGDGSVINPSNSVMFISADFDEGNAGDNIMSYSAVGNVFVVFSQDLPGLNSQFQTGGFRFLIAPIDSVVLNGDEVSIQATDGIATENSDDDILLTFRREGDSSEALTVPYALGGTATEGSDYPMLPKSVTFPAGVDLVQETISANGDVELETDETIIITLLAGEGYSLGVFGSATVTLKEGAPEIPTTTLTFQEGVDGYTGQFEMAVNENGSTTLGSEVQQYYLDGTPGNAASNDTNNLLRFDNLFGDGPNQIPPGAEVIDARLFITTTSGGDSPTGGPYLVDRLLVEFDENTTYAQLGIDTKPTTFDGFEGARGSSTRAPVSGFGAMTHGDVGEADVTKLVQAWAKGEQNFGFSIYTGGTSDGWQVNTVGNTNPVLRPKLQVTYTTLAVKEYLYPADLSAILNTRGLPEGGTLDGSTIETQFLDLNDANTGTTELLLRFPVEFGEVGEGIIPIGEEVVKAELVMVTNSPIFFGSGNAQTGGAYAIHQVTRDWDTSTYFGNLGPVVGSDIESAVTHFTGMGWGSASYIDITSVVRNWRAGSDNFGVNVKPNTTDGWQPFFPGVVNNPRLRNAAPMLRIQTAILTPSLFDAWAAEHNIPSSNFNEDADGDGIVALLEYALGYDPLVKDKLPMLQSDLSLTFPKGAAAVADPSVVYKLELSSDLKDWTPWTPTVDSDTEISGQLPSDMGTVFGRLNVDYVPVSNE</sequence>
<dbReference type="Pfam" id="PF13385">
    <property type="entry name" value="Laminin_G_3"/>
    <property type="match status" value="1"/>
</dbReference>
<evidence type="ECO:0000256" key="2">
    <source>
        <dbReference type="ARBA" id="ARBA00022737"/>
    </source>
</evidence>
<dbReference type="PROSITE" id="PS00018">
    <property type="entry name" value="EF_HAND_1"/>
    <property type="match status" value="1"/>
</dbReference>
<accession>A0ABW2L604</accession>
<dbReference type="Gene3D" id="2.60.40.2030">
    <property type="match status" value="1"/>
</dbReference>
<proteinExistence type="predicted"/>
<evidence type="ECO:0000313" key="7">
    <source>
        <dbReference type="Proteomes" id="UP001596472"/>
    </source>
</evidence>